<feature type="domain" description="Translation elongation factor P/YeiP central" evidence="8">
    <location>
        <begin position="92"/>
        <end position="146"/>
    </location>
</feature>
<dbReference type="SUPFAM" id="SSF50104">
    <property type="entry name" value="Translation proteins SH3-like domain"/>
    <property type="match status" value="1"/>
</dbReference>
<dbReference type="InterPro" id="IPR015365">
    <property type="entry name" value="Elong-fact-P_C"/>
</dbReference>
<dbReference type="Gene3D" id="2.30.30.30">
    <property type="match status" value="1"/>
</dbReference>
<evidence type="ECO:0000256" key="5">
    <source>
        <dbReference type="ARBA" id="ARBA00022768"/>
    </source>
</evidence>
<name>A0A382NPA9_9ZZZZ</name>
<dbReference type="InterPro" id="IPR013185">
    <property type="entry name" value="Transl_elong_KOW-like"/>
</dbReference>
<feature type="domain" description="Elongation factor P C-terminal" evidence="7">
    <location>
        <begin position="154"/>
        <end position="209"/>
    </location>
</feature>
<dbReference type="NCBIfam" id="NF001810">
    <property type="entry name" value="PRK00529.1"/>
    <property type="match status" value="1"/>
</dbReference>
<evidence type="ECO:0000259" key="7">
    <source>
        <dbReference type="SMART" id="SM00841"/>
    </source>
</evidence>
<keyword evidence="5" id="KW-0251">Elongation factor</keyword>
<evidence type="ECO:0000256" key="6">
    <source>
        <dbReference type="ARBA" id="ARBA00022917"/>
    </source>
</evidence>
<dbReference type="GO" id="GO:0005829">
    <property type="term" value="C:cytosol"/>
    <property type="evidence" value="ECO:0007669"/>
    <property type="project" value="UniProtKB-ARBA"/>
</dbReference>
<comment type="subcellular location">
    <subcellularLocation>
        <location evidence="1">Cytoplasm</location>
    </subcellularLocation>
</comment>
<dbReference type="InterPro" id="IPR014722">
    <property type="entry name" value="Rib_uL2_dom2"/>
</dbReference>
<dbReference type="PIRSF" id="PIRSF005901">
    <property type="entry name" value="EF-P"/>
    <property type="match status" value="1"/>
</dbReference>
<accession>A0A382NPA9</accession>
<evidence type="ECO:0000256" key="3">
    <source>
        <dbReference type="ARBA" id="ARBA00009479"/>
    </source>
</evidence>
<keyword evidence="6" id="KW-0648">Protein biosynthesis</keyword>
<dbReference type="FunFam" id="2.40.50.140:FF:000009">
    <property type="entry name" value="Elongation factor P"/>
    <property type="match status" value="1"/>
</dbReference>
<evidence type="ECO:0000256" key="1">
    <source>
        <dbReference type="ARBA" id="ARBA00004496"/>
    </source>
</evidence>
<reference evidence="9" key="1">
    <citation type="submission" date="2018-05" db="EMBL/GenBank/DDBJ databases">
        <authorList>
            <person name="Lanie J.A."/>
            <person name="Ng W.-L."/>
            <person name="Kazmierczak K.M."/>
            <person name="Andrzejewski T.M."/>
            <person name="Davidsen T.M."/>
            <person name="Wayne K.J."/>
            <person name="Tettelin H."/>
            <person name="Glass J.I."/>
            <person name="Rusch D."/>
            <person name="Podicherti R."/>
            <person name="Tsui H.-C.T."/>
            <person name="Winkler M.E."/>
        </authorList>
    </citation>
    <scope>NUCLEOTIDE SEQUENCE</scope>
</reference>
<proteinExistence type="inferred from homology"/>
<gene>
    <name evidence="9" type="ORF">METZ01_LOCUS315182</name>
</gene>
<dbReference type="InterPro" id="IPR008991">
    <property type="entry name" value="Translation_prot_SH3-like_sf"/>
</dbReference>
<dbReference type="UniPathway" id="UPA00345"/>
<evidence type="ECO:0000256" key="4">
    <source>
        <dbReference type="ARBA" id="ARBA00022490"/>
    </source>
</evidence>
<dbReference type="InterPro" id="IPR013852">
    <property type="entry name" value="Transl_elong_P/YeiP_CS"/>
</dbReference>
<dbReference type="InterPro" id="IPR001059">
    <property type="entry name" value="Transl_elong_P/YeiP_cen"/>
</dbReference>
<dbReference type="PANTHER" id="PTHR30053:SF14">
    <property type="entry name" value="TRANSLATION ELONGATION FACTOR KOW-LIKE DOMAIN-CONTAINING PROTEIN"/>
    <property type="match status" value="1"/>
</dbReference>
<dbReference type="InterPro" id="IPR020599">
    <property type="entry name" value="Transl_elong_fac_P/YeiP"/>
</dbReference>
<dbReference type="GO" id="GO:0003746">
    <property type="term" value="F:translation elongation factor activity"/>
    <property type="evidence" value="ECO:0007669"/>
    <property type="project" value="UniProtKB-KW"/>
</dbReference>
<dbReference type="SMART" id="SM00841">
    <property type="entry name" value="Elong-fact-P_C"/>
    <property type="match status" value="1"/>
</dbReference>
<dbReference type="SMART" id="SM01185">
    <property type="entry name" value="EFP"/>
    <property type="match status" value="1"/>
</dbReference>
<dbReference type="GO" id="GO:0043043">
    <property type="term" value="P:peptide biosynthetic process"/>
    <property type="evidence" value="ECO:0007669"/>
    <property type="project" value="InterPro"/>
</dbReference>
<keyword evidence="4" id="KW-0963">Cytoplasm</keyword>
<evidence type="ECO:0000259" key="8">
    <source>
        <dbReference type="SMART" id="SM01185"/>
    </source>
</evidence>
<dbReference type="Pfam" id="PF01132">
    <property type="entry name" value="EFP"/>
    <property type="match status" value="1"/>
</dbReference>
<dbReference type="NCBIfam" id="TIGR00038">
    <property type="entry name" value="efp"/>
    <property type="match status" value="1"/>
</dbReference>
<dbReference type="Gene3D" id="2.40.50.140">
    <property type="entry name" value="Nucleic acid-binding proteins"/>
    <property type="match status" value="2"/>
</dbReference>
<dbReference type="SUPFAM" id="SSF50249">
    <property type="entry name" value="Nucleic acid-binding proteins"/>
    <property type="match status" value="2"/>
</dbReference>
<sequence>MKAYATISSCFYGRSALREGVGSVSSIQATRLRKGMLIKLGNDLLRLLELTHLTPGKGRGYVQARMLNIRSGASADHKFRSEDTVERAVLDDREMQYLYEDGGGYHFMDTENFEQTHMLGDALGNATRYLIPNGLIRVQFYGEEPVGIDLPKTVELKVEDTPPSIKGATASAQIKPATLETGLVVQVPAFINVGDTIRVNTDTGDYQSRV</sequence>
<dbReference type="Pfam" id="PF08207">
    <property type="entry name" value="EFP_N"/>
    <property type="match status" value="1"/>
</dbReference>
<dbReference type="PROSITE" id="PS01275">
    <property type="entry name" value="EFP"/>
    <property type="match status" value="1"/>
</dbReference>
<dbReference type="CDD" id="cd04470">
    <property type="entry name" value="S1_EF-P_repeat_1"/>
    <property type="match status" value="1"/>
</dbReference>
<dbReference type="HAMAP" id="MF_00141">
    <property type="entry name" value="EF_P"/>
    <property type="match status" value="1"/>
</dbReference>
<organism evidence="9">
    <name type="scientific">marine metagenome</name>
    <dbReference type="NCBI Taxonomy" id="408172"/>
    <lineage>
        <taxon>unclassified sequences</taxon>
        <taxon>metagenomes</taxon>
        <taxon>ecological metagenomes</taxon>
    </lineage>
</organism>
<dbReference type="AlphaFoldDB" id="A0A382NPA9"/>
<dbReference type="FunFam" id="2.40.50.140:FF:000004">
    <property type="entry name" value="Elongation factor P"/>
    <property type="match status" value="1"/>
</dbReference>
<dbReference type="InterPro" id="IPR012340">
    <property type="entry name" value="NA-bd_OB-fold"/>
</dbReference>
<protein>
    <recommendedName>
        <fullName evidence="10">Elongation factor P</fullName>
    </recommendedName>
</protein>
<dbReference type="CDD" id="cd05794">
    <property type="entry name" value="S1_EF-P_repeat_2"/>
    <property type="match status" value="1"/>
</dbReference>
<dbReference type="InterPro" id="IPR011768">
    <property type="entry name" value="Transl_elongation_fac_P"/>
</dbReference>
<evidence type="ECO:0000313" key="9">
    <source>
        <dbReference type="EMBL" id="SVC62328.1"/>
    </source>
</evidence>
<comment type="pathway">
    <text evidence="2">Protein biosynthesis; polypeptide chain elongation.</text>
</comment>
<dbReference type="PANTHER" id="PTHR30053">
    <property type="entry name" value="ELONGATION FACTOR P"/>
    <property type="match status" value="1"/>
</dbReference>
<comment type="similarity">
    <text evidence="3">Belongs to the elongation factor P family.</text>
</comment>
<evidence type="ECO:0008006" key="10">
    <source>
        <dbReference type="Google" id="ProtNLM"/>
    </source>
</evidence>
<dbReference type="EMBL" id="UINC01101485">
    <property type="protein sequence ID" value="SVC62328.1"/>
    <property type="molecule type" value="Genomic_DNA"/>
</dbReference>
<dbReference type="Pfam" id="PF09285">
    <property type="entry name" value="Elong-fact-P_C"/>
    <property type="match status" value="1"/>
</dbReference>
<evidence type="ECO:0000256" key="2">
    <source>
        <dbReference type="ARBA" id="ARBA00004815"/>
    </source>
</evidence>